<dbReference type="InterPro" id="IPR012292">
    <property type="entry name" value="Globin/Proto"/>
</dbReference>
<gene>
    <name evidence="6" type="ORF">GJR99_06385</name>
</gene>
<reference evidence="6 7" key="1">
    <citation type="submission" date="2019-11" db="EMBL/GenBank/DDBJ databases">
        <title>Whole genome sequence of Haloferax sp. MBLA0078.</title>
        <authorList>
            <person name="Seo M.-J."/>
            <person name="Cho E.-S."/>
        </authorList>
    </citation>
    <scope>NUCLEOTIDE SEQUENCE [LARGE SCALE GENOMIC DNA]</scope>
    <source>
        <strain evidence="6 7">MBLA0078</strain>
    </source>
</reference>
<comment type="similarity">
    <text evidence="1">Belongs to the truncated hemoglobin family. Group I subfamily.</text>
</comment>
<dbReference type="GO" id="GO:0019825">
    <property type="term" value="F:oxygen binding"/>
    <property type="evidence" value="ECO:0007669"/>
    <property type="project" value="InterPro"/>
</dbReference>
<dbReference type="RefSeq" id="WP_151110387.1">
    <property type="nucleotide sequence ID" value="NZ_WKJQ01000001.1"/>
</dbReference>
<evidence type="ECO:0000256" key="3">
    <source>
        <dbReference type="ARBA" id="ARBA00022617"/>
    </source>
</evidence>
<dbReference type="Proteomes" id="UP000443423">
    <property type="component" value="Unassembled WGS sequence"/>
</dbReference>
<accession>A0A6A8G7F0</accession>
<keyword evidence="3" id="KW-0349">Heme</keyword>
<dbReference type="InterPro" id="IPR001486">
    <property type="entry name" value="Hemoglobin_trunc"/>
</dbReference>
<protein>
    <submittedName>
        <fullName evidence="6">Group 1 truncated hemoglobin</fullName>
    </submittedName>
</protein>
<dbReference type="InterPro" id="IPR016339">
    <property type="entry name" value="Hemoglobin_trunc_I"/>
</dbReference>
<proteinExistence type="inferred from homology"/>
<keyword evidence="2" id="KW-0813">Transport</keyword>
<sequence length="121" mass="13373">MSGTQSLYERLGGRDAISAVVDEFYDRMLADERVAHYFEDVDMVAQRAHQTQFISSVAGGPVEYTGEDMRAAHDHLGLSHEDFAVTAEHLQGALEEFDVPPEEIEEVMTAVAGLEEDIVSD</sequence>
<dbReference type="AlphaFoldDB" id="A0A6A8G7F0"/>
<evidence type="ECO:0000256" key="2">
    <source>
        <dbReference type="ARBA" id="ARBA00022448"/>
    </source>
</evidence>
<organism evidence="6 7">
    <name type="scientific">Haloferax marinum</name>
    <dbReference type="NCBI Taxonomy" id="2666143"/>
    <lineage>
        <taxon>Archaea</taxon>
        <taxon>Methanobacteriati</taxon>
        <taxon>Methanobacteriota</taxon>
        <taxon>Stenosarchaea group</taxon>
        <taxon>Halobacteria</taxon>
        <taxon>Halobacteriales</taxon>
        <taxon>Haloferacaceae</taxon>
        <taxon>Haloferax</taxon>
    </lineage>
</organism>
<dbReference type="EMBL" id="WKJQ01000001">
    <property type="protein sequence ID" value="MRW96203.1"/>
    <property type="molecule type" value="Genomic_DNA"/>
</dbReference>
<dbReference type="PIRSF" id="PIRSF002030">
    <property type="entry name" value="Globin_Protozoa/Cyanobacteria"/>
    <property type="match status" value="1"/>
</dbReference>
<keyword evidence="7" id="KW-1185">Reference proteome</keyword>
<evidence type="ECO:0000313" key="7">
    <source>
        <dbReference type="Proteomes" id="UP000443423"/>
    </source>
</evidence>
<dbReference type="CDD" id="cd00454">
    <property type="entry name" value="TrHb1_N"/>
    <property type="match status" value="1"/>
</dbReference>
<dbReference type="OrthoDB" id="313164at2157"/>
<keyword evidence="5" id="KW-0408">Iron</keyword>
<dbReference type="SUPFAM" id="SSF46458">
    <property type="entry name" value="Globin-like"/>
    <property type="match status" value="1"/>
</dbReference>
<dbReference type="Pfam" id="PF01152">
    <property type="entry name" value="Bac_globin"/>
    <property type="match status" value="1"/>
</dbReference>
<evidence type="ECO:0000313" key="6">
    <source>
        <dbReference type="EMBL" id="MRW96203.1"/>
    </source>
</evidence>
<dbReference type="GO" id="GO:0046872">
    <property type="term" value="F:metal ion binding"/>
    <property type="evidence" value="ECO:0007669"/>
    <property type="project" value="UniProtKB-KW"/>
</dbReference>
<evidence type="ECO:0000256" key="1">
    <source>
        <dbReference type="ARBA" id="ARBA00009660"/>
    </source>
</evidence>
<dbReference type="GO" id="GO:0020037">
    <property type="term" value="F:heme binding"/>
    <property type="evidence" value="ECO:0007669"/>
    <property type="project" value="InterPro"/>
</dbReference>
<comment type="caution">
    <text evidence="6">The sequence shown here is derived from an EMBL/GenBank/DDBJ whole genome shotgun (WGS) entry which is preliminary data.</text>
</comment>
<dbReference type="Gene3D" id="1.10.490.10">
    <property type="entry name" value="Globins"/>
    <property type="match status" value="1"/>
</dbReference>
<dbReference type="InterPro" id="IPR009050">
    <property type="entry name" value="Globin-like_sf"/>
</dbReference>
<evidence type="ECO:0000256" key="5">
    <source>
        <dbReference type="ARBA" id="ARBA00023004"/>
    </source>
</evidence>
<name>A0A6A8G7F0_9EURY</name>
<evidence type="ECO:0000256" key="4">
    <source>
        <dbReference type="ARBA" id="ARBA00022723"/>
    </source>
</evidence>
<keyword evidence="4" id="KW-0479">Metal-binding</keyword>